<name>A0A918BSG4_9ACTN</name>
<evidence type="ECO:0000256" key="2">
    <source>
        <dbReference type="ARBA" id="ARBA00008520"/>
    </source>
</evidence>
<comment type="caution">
    <text evidence="5">The sequence shown here is derived from an EMBL/GenBank/DDBJ whole genome shotgun (WGS) entry which is preliminary data.</text>
</comment>
<evidence type="ECO:0000256" key="1">
    <source>
        <dbReference type="ARBA" id="ARBA00004196"/>
    </source>
</evidence>
<keyword evidence="6" id="KW-1185">Reference proteome</keyword>
<keyword evidence="4" id="KW-0732">Signal</keyword>
<dbReference type="Gene3D" id="3.40.190.10">
    <property type="entry name" value="Periplasmic binding protein-like II"/>
    <property type="match status" value="1"/>
</dbReference>
<evidence type="ECO:0000256" key="4">
    <source>
        <dbReference type="ARBA" id="ARBA00022729"/>
    </source>
</evidence>
<keyword evidence="3" id="KW-0813">Transport</keyword>
<dbReference type="PANTHER" id="PTHR43649">
    <property type="entry name" value="ARABINOSE-BINDING PROTEIN-RELATED"/>
    <property type="match status" value="1"/>
</dbReference>
<evidence type="ECO:0000256" key="3">
    <source>
        <dbReference type="ARBA" id="ARBA00022448"/>
    </source>
</evidence>
<evidence type="ECO:0000313" key="6">
    <source>
        <dbReference type="Proteomes" id="UP000620156"/>
    </source>
</evidence>
<evidence type="ECO:0008006" key="7">
    <source>
        <dbReference type="Google" id="ProtNLM"/>
    </source>
</evidence>
<dbReference type="Pfam" id="PF13416">
    <property type="entry name" value="SBP_bac_8"/>
    <property type="match status" value="1"/>
</dbReference>
<evidence type="ECO:0000313" key="5">
    <source>
        <dbReference type="EMBL" id="GGQ88553.1"/>
    </source>
</evidence>
<dbReference type="Proteomes" id="UP000620156">
    <property type="component" value="Unassembled WGS sequence"/>
</dbReference>
<dbReference type="InterPro" id="IPR006059">
    <property type="entry name" value="SBP"/>
</dbReference>
<comment type="subcellular location">
    <subcellularLocation>
        <location evidence="1">Cell envelope</location>
    </subcellularLocation>
</comment>
<dbReference type="SUPFAM" id="SSF53850">
    <property type="entry name" value="Periplasmic binding protein-like II"/>
    <property type="match status" value="1"/>
</dbReference>
<sequence>MPRTWEEVEAACAAVTGPGGGAQHGITWANDGWVGQQAVAQQGGLLADRANGRSGRARTVDLASKELLRWAEWWAGLHERGHYLRTGGPSDWEGAFGAFAEQRVALVLDSSKAADDLVRCGARAGFTVAAAPMPRAAAAPYAGNPVSGDSLWLARGLDPVKRDGALALMQYLIGPEHAAGWHRDHGFVPVTGAAYASLEESGWFRERPHQRVATEQLGLSDRSPAALGPLLGELPGVHDVMARAMDEVLLRSADPAQVFARATAEAQALLDGYHERLGL</sequence>
<reference evidence="5" key="1">
    <citation type="journal article" date="2014" name="Int. J. Syst. Evol. Microbiol.">
        <title>Complete genome sequence of Corynebacterium casei LMG S-19264T (=DSM 44701T), isolated from a smear-ripened cheese.</title>
        <authorList>
            <consortium name="US DOE Joint Genome Institute (JGI-PGF)"/>
            <person name="Walter F."/>
            <person name="Albersmeier A."/>
            <person name="Kalinowski J."/>
            <person name="Ruckert C."/>
        </authorList>
    </citation>
    <scope>NUCLEOTIDE SEQUENCE</scope>
    <source>
        <strain evidence="5">JCM 3131</strain>
    </source>
</reference>
<dbReference type="GO" id="GO:0030313">
    <property type="term" value="C:cell envelope"/>
    <property type="evidence" value="ECO:0007669"/>
    <property type="project" value="UniProtKB-SubCell"/>
</dbReference>
<dbReference type="EMBL" id="BMQK01000029">
    <property type="protein sequence ID" value="GGQ88553.1"/>
    <property type="molecule type" value="Genomic_DNA"/>
</dbReference>
<dbReference type="AlphaFoldDB" id="A0A918BSG4"/>
<reference evidence="5" key="2">
    <citation type="submission" date="2020-09" db="EMBL/GenBank/DDBJ databases">
        <authorList>
            <person name="Sun Q."/>
            <person name="Ohkuma M."/>
        </authorList>
    </citation>
    <scope>NUCLEOTIDE SEQUENCE</scope>
    <source>
        <strain evidence="5">JCM 3131</strain>
    </source>
</reference>
<organism evidence="5 6">
    <name type="scientific">Streptomyces ruber</name>
    <dbReference type="NCBI Taxonomy" id="83378"/>
    <lineage>
        <taxon>Bacteria</taxon>
        <taxon>Bacillati</taxon>
        <taxon>Actinomycetota</taxon>
        <taxon>Actinomycetes</taxon>
        <taxon>Kitasatosporales</taxon>
        <taxon>Streptomycetaceae</taxon>
        <taxon>Streptomyces</taxon>
    </lineage>
</organism>
<protein>
    <recommendedName>
        <fullName evidence="7">ABC transporter substrate-binding protein</fullName>
    </recommendedName>
</protein>
<accession>A0A918BSG4</accession>
<comment type="similarity">
    <text evidence="2">Belongs to the bacterial solute-binding protein 1 family.</text>
</comment>
<dbReference type="InterPro" id="IPR050490">
    <property type="entry name" value="Bact_solute-bd_prot1"/>
</dbReference>
<gene>
    <name evidence="5" type="ORF">GCM10010145_67470</name>
</gene>
<dbReference type="PANTHER" id="PTHR43649:SF31">
    <property type="entry name" value="SN-GLYCEROL-3-PHOSPHATE-BINDING PERIPLASMIC PROTEIN UGPB"/>
    <property type="match status" value="1"/>
</dbReference>
<proteinExistence type="inferred from homology"/>